<dbReference type="OrthoDB" id="9801841at2"/>
<dbReference type="PATRIC" id="fig|1705561.3.peg.2689"/>
<dbReference type="AlphaFoldDB" id="A0A0N0UHS1"/>
<reference evidence="7 8" key="1">
    <citation type="submission" date="2015-08" db="EMBL/GenBank/DDBJ databases">
        <title>Draft genome sequence of cellulolytic and xylanolytic Paenibacillus sp. A59, isolated from a decaying forest soil from Patagonia, Argentina.</title>
        <authorList>
            <person name="Ghio S."/>
            <person name="Caceres A.M."/>
            <person name="Talia P."/>
            <person name="Grasso D."/>
            <person name="Campos E."/>
        </authorList>
    </citation>
    <scope>NUCLEOTIDE SEQUENCE [LARGE SCALE GENOMIC DNA]</scope>
    <source>
        <strain evidence="7 8">A59</strain>
    </source>
</reference>
<name>A0A0N0UHS1_9BACL</name>
<dbReference type="InterPro" id="IPR036457">
    <property type="entry name" value="PPM-type-like_dom_sf"/>
</dbReference>
<keyword evidence="1" id="KW-0802">TPR repeat</keyword>
<dbReference type="EMBL" id="LITU01000059">
    <property type="protein sequence ID" value="KOY15761.1"/>
    <property type="molecule type" value="Genomic_DNA"/>
</dbReference>
<dbReference type="PROSITE" id="PS50005">
    <property type="entry name" value="TPR"/>
    <property type="match status" value="1"/>
</dbReference>
<gene>
    <name evidence="7" type="ORF">AMS66_13870</name>
</gene>
<keyword evidence="2" id="KW-0175">Coiled coil</keyword>
<dbReference type="SMART" id="SM00028">
    <property type="entry name" value="TPR"/>
    <property type="match status" value="3"/>
</dbReference>
<evidence type="ECO:0000313" key="8">
    <source>
        <dbReference type="Proteomes" id="UP000037688"/>
    </source>
</evidence>
<keyword evidence="8" id="KW-1185">Reference proteome</keyword>
<evidence type="ECO:0000256" key="4">
    <source>
        <dbReference type="SAM" id="Phobius"/>
    </source>
</evidence>
<feature type="region of interest" description="Disordered" evidence="3">
    <location>
        <begin position="513"/>
        <end position="614"/>
    </location>
</feature>
<evidence type="ECO:0000259" key="6">
    <source>
        <dbReference type="SMART" id="SM00332"/>
    </source>
</evidence>
<keyword evidence="4" id="KW-0472">Membrane</keyword>
<dbReference type="InterPro" id="IPR011990">
    <property type="entry name" value="TPR-like_helical_dom_sf"/>
</dbReference>
<keyword evidence="4" id="KW-0812">Transmembrane</keyword>
<feature type="compositionally biased region" description="Low complexity" evidence="3">
    <location>
        <begin position="547"/>
        <end position="595"/>
    </location>
</feature>
<dbReference type="Proteomes" id="UP000037688">
    <property type="component" value="Unassembled WGS sequence"/>
</dbReference>
<evidence type="ECO:0000256" key="1">
    <source>
        <dbReference type="PROSITE-ProRule" id="PRU00339"/>
    </source>
</evidence>
<accession>A0A0N0UHS1</accession>
<comment type="caution">
    <text evidence="7">The sequence shown here is derived from an EMBL/GenBank/DDBJ whole genome shotgun (WGS) entry which is preliminary data.</text>
</comment>
<dbReference type="SUPFAM" id="SSF81606">
    <property type="entry name" value="PP2C-like"/>
    <property type="match status" value="1"/>
</dbReference>
<feature type="transmembrane region" description="Helical" evidence="4">
    <location>
        <begin position="258"/>
        <end position="277"/>
    </location>
</feature>
<evidence type="ECO:0000259" key="5">
    <source>
        <dbReference type="SMART" id="SM00331"/>
    </source>
</evidence>
<keyword evidence="4" id="KW-1133">Transmembrane helix</keyword>
<dbReference type="SUPFAM" id="SSF48452">
    <property type="entry name" value="TPR-like"/>
    <property type="match status" value="1"/>
</dbReference>
<feature type="repeat" description="TPR" evidence="1">
    <location>
        <begin position="338"/>
        <end position="371"/>
    </location>
</feature>
<feature type="coiled-coil region" evidence="2">
    <location>
        <begin position="431"/>
        <end position="458"/>
    </location>
</feature>
<proteinExistence type="predicted"/>
<dbReference type="RefSeq" id="WP_053781357.1">
    <property type="nucleotide sequence ID" value="NZ_LITU01000059.1"/>
</dbReference>
<evidence type="ECO:0000313" key="7">
    <source>
        <dbReference type="EMBL" id="KOY15761.1"/>
    </source>
</evidence>
<feature type="compositionally biased region" description="Polar residues" evidence="3">
    <location>
        <begin position="528"/>
        <end position="539"/>
    </location>
</feature>
<dbReference type="SMART" id="SM00331">
    <property type="entry name" value="PP2C_SIG"/>
    <property type="match status" value="1"/>
</dbReference>
<dbReference type="InterPro" id="IPR019734">
    <property type="entry name" value="TPR_rpt"/>
</dbReference>
<organism evidence="7 8">
    <name type="scientific">Paenibacillus xylanivorans</name>
    <dbReference type="NCBI Taxonomy" id="1705561"/>
    <lineage>
        <taxon>Bacteria</taxon>
        <taxon>Bacillati</taxon>
        <taxon>Bacillota</taxon>
        <taxon>Bacilli</taxon>
        <taxon>Bacillales</taxon>
        <taxon>Paenibacillaceae</taxon>
        <taxon>Paenibacillus</taxon>
    </lineage>
</organism>
<dbReference type="SMART" id="SM00332">
    <property type="entry name" value="PP2Cc"/>
    <property type="match status" value="1"/>
</dbReference>
<feature type="domain" description="PPM-type phosphatase" evidence="6">
    <location>
        <begin position="7"/>
        <end position="238"/>
    </location>
</feature>
<dbReference type="Gene3D" id="3.60.40.10">
    <property type="entry name" value="PPM-type phosphatase domain"/>
    <property type="match status" value="1"/>
</dbReference>
<feature type="domain" description="PPM-type phosphatase" evidence="5">
    <location>
        <begin position="13"/>
        <end position="240"/>
    </location>
</feature>
<sequence length="614" mass="67600">MRKENSEFKTAFVSEAGSFLKNRDFYGCVELEDWACYVIADGLDTDTEVNSAQITVQTILESFLEKPTMSKRRLTEYIKIAHEWLQYESRRVRLKAGFVIVVTDYTRMVWASAGHSRLYHFRGNRLALKSKDHSVAAQLATEGQIAEDRVDQHDERGNLNEYAGKPGMIKPYVSDKIKLADGDVLVLCTPGLWEGVQDAEMIDAVEGANDPQALADTLEEVMLSKQRSRIENYSAAAIYVNKIFHEEPKNRKKWIKRIAIMLIMLLIFGGAGIFYAVKSAAKKAELVVDMLQYEQNADQYVKEQEYAKAVSDYSLARNNSIKIKDPVHKKLLTSKMAAAQTLVDGEAHLKEGDIPKATASYTKALELSESYSMFNREVIQERLEQMTTFQQVQDWITEGDLKLQNGDYSGAIILYKRARTAATETAYKEALKEVATKLETAETKRADIKRQSRQLQADTLEQKGDRFNEAGDYSGAMDAYASAQEIYQEIDMLERVLAMERKINKLEEKLNPPVPAADLTQDAAGLGTTDTSGLNSDWTENAGGMSAGNSVGSTSSAGNASSAGSGTVDSSGSGSSSGKTTSNASINSASKAKGSTDSTEAEAKEQESTEGGDS</sequence>
<protein>
    <recommendedName>
        <fullName evidence="5 6">PPM-type phosphatase domain-containing protein</fullName>
    </recommendedName>
</protein>
<dbReference type="InterPro" id="IPR001932">
    <property type="entry name" value="PPM-type_phosphatase-like_dom"/>
</dbReference>
<dbReference type="Gene3D" id="1.25.40.10">
    <property type="entry name" value="Tetratricopeptide repeat domain"/>
    <property type="match status" value="1"/>
</dbReference>
<evidence type="ECO:0000256" key="2">
    <source>
        <dbReference type="SAM" id="Coils"/>
    </source>
</evidence>
<evidence type="ECO:0000256" key="3">
    <source>
        <dbReference type="SAM" id="MobiDB-lite"/>
    </source>
</evidence>